<dbReference type="SUPFAM" id="SSF52540">
    <property type="entry name" value="P-loop containing nucleoside triphosphate hydrolases"/>
    <property type="match status" value="1"/>
</dbReference>
<dbReference type="AlphaFoldDB" id="A0A8H5ATI9"/>
<evidence type="ECO:0000256" key="1">
    <source>
        <dbReference type="ARBA" id="ARBA00022737"/>
    </source>
</evidence>
<keyword evidence="4" id="KW-1185">Reference proteome</keyword>
<dbReference type="Gene3D" id="3.40.50.300">
    <property type="entry name" value="P-loop containing nucleotide triphosphate hydrolases"/>
    <property type="match status" value="1"/>
</dbReference>
<protein>
    <recommendedName>
        <fullName evidence="2">Nephrocystin 3-like N-terminal domain-containing protein</fullName>
    </recommendedName>
</protein>
<evidence type="ECO:0000313" key="4">
    <source>
        <dbReference type="Proteomes" id="UP000567179"/>
    </source>
</evidence>
<dbReference type="PANTHER" id="PTHR10039:SF14">
    <property type="entry name" value="NACHT DOMAIN-CONTAINING PROTEIN"/>
    <property type="match status" value="1"/>
</dbReference>
<evidence type="ECO:0000259" key="2">
    <source>
        <dbReference type="Pfam" id="PF24883"/>
    </source>
</evidence>
<dbReference type="InterPro" id="IPR027417">
    <property type="entry name" value="P-loop_NTPase"/>
</dbReference>
<name>A0A8H5ATI9_9AGAR</name>
<accession>A0A8H5ATI9</accession>
<comment type="caution">
    <text evidence="3">The sequence shown here is derived from an EMBL/GenBank/DDBJ whole genome shotgun (WGS) entry which is preliminary data.</text>
</comment>
<dbReference type="OrthoDB" id="4760524at2759"/>
<reference evidence="3 4" key="1">
    <citation type="journal article" date="2020" name="ISME J.">
        <title>Uncovering the hidden diversity of litter-decomposition mechanisms in mushroom-forming fungi.</title>
        <authorList>
            <person name="Floudas D."/>
            <person name="Bentzer J."/>
            <person name="Ahren D."/>
            <person name="Johansson T."/>
            <person name="Persson P."/>
            <person name="Tunlid A."/>
        </authorList>
    </citation>
    <scope>NUCLEOTIDE SEQUENCE [LARGE SCALE GENOMIC DNA]</scope>
    <source>
        <strain evidence="3 4">CBS 101986</strain>
    </source>
</reference>
<proteinExistence type="predicted"/>
<dbReference type="EMBL" id="JAACJJ010000057">
    <property type="protein sequence ID" value="KAF5310575.1"/>
    <property type="molecule type" value="Genomic_DNA"/>
</dbReference>
<feature type="domain" description="Nephrocystin 3-like N-terminal" evidence="2">
    <location>
        <begin position="79"/>
        <end position="234"/>
    </location>
</feature>
<dbReference type="InterPro" id="IPR056884">
    <property type="entry name" value="NPHP3-like_N"/>
</dbReference>
<keyword evidence="1" id="KW-0677">Repeat</keyword>
<dbReference type="Proteomes" id="UP000567179">
    <property type="component" value="Unassembled WGS sequence"/>
</dbReference>
<dbReference type="PANTHER" id="PTHR10039">
    <property type="entry name" value="AMELOGENIN"/>
    <property type="match status" value="1"/>
</dbReference>
<dbReference type="Pfam" id="PF24883">
    <property type="entry name" value="NPHP3_N"/>
    <property type="match status" value="1"/>
</dbReference>
<organism evidence="3 4">
    <name type="scientific">Psilocybe cf. subviscida</name>
    <dbReference type="NCBI Taxonomy" id="2480587"/>
    <lineage>
        <taxon>Eukaryota</taxon>
        <taxon>Fungi</taxon>
        <taxon>Dikarya</taxon>
        <taxon>Basidiomycota</taxon>
        <taxon>Agaricomycotina</taxon>
        <taxon>Agaricomycetes</taxon>
        <taxon>Agaricomycetidae</taxon>
        <taxon>Agaricales</taxon>
        <taxon>Agaricineae</taxon>
        <taxon>Strophariaceae</taxon>
        <taxon>Psilocybe</taxon>
    </lineage>
</organism>
<gene>
    <name evidence="3" type="ORF">D9619_008223</name>
</gene>
<sequence>MATFSFGSHSVFTGGTFTQVNHNVQAQSVQTPWDRLQSAVAPAAFHDSAERFDSPRCHPNTRVAVMAELRDLTLRRGDAGKARILWLSGPAGAGKSAIAQTFCEECFSTNSILASFFFNRSDPSRNTAKSFVATLTYQIYGKVPAYQQSLILGVIESDPMIFHRSVDVQFKALIMDPLQDLLANNYFTESAPALVIVDGLDECSTAPVQVSILTILQGISKLQLSPFVFIIASRPEHDIQMFFRHSSSGSLLHRLTLDDTYRPDVDIELFLRDKMQETHATHPLANSIPQEWPSSQAIRTLVRKSSGQFIYASVVIKYVTSNRHYPPDRLDVVLQLRPPKRDLPFAELDALYSHIFSSIEDISLILRVLCIVLLFHEREVDILTKDVEELCGLDRGECLSALCDLQSVLQVESTTHGQQAIRLLHKSLPDYLQDPARSQDYHIHTTPQAVIPILTQCLRCISDLTLDYNVRYSIFILNHLGLLVMNIQLCHDDLMSFSLINCRTTYHGTEPARDGSWLREKLLWFAFEFLDKLCSLEGTDYEYVYRHHLLQFPELVDQFPEVYGPNSQENRDCIFPMIVIFIFLGNSDTHISPKVFDLFHGSLSDVILFQSPMSGLENLPNSAARRCISSLMHESSLKSTTFALECLPLILPDSRLSPDLNEACLPEAPFASTTTYRHRLTRLVRRAYAAMHEYRDRYAKAQPADMELHSGPWAKDAAIGDFKIYTQSKDVARLKAAIRNFELVVEHYPIHQNSTLEATLFHYIEAVWRHYADCGQSPQDLDKVIRLSTEARNSWTGEKNIEPYVILLGILAGACFEQCKRAFGPSSTNSGEKQKAFDNTVKYYIELKDNPAAGSQERALETALIDCVVAVWRYYRDYSRSPGDLDKVIHLGTEVRNSWTGEKNIKPYASLLRTLAEAYFEQYKQAFGPSSINSDEEQKAFDNAVKYRTELKDNPAAPSWRSAIQNQVELGNMYYVRYTCEQTLDCFENGVQHLQAAFSAAIKAGEMIEAGSKGNKAKERKKAGIDAIMVTCLIKMANSWQVRYAVENGPEKVHALTMALDFNMRAKPLLEVVHHPILPVCLLNLAKQLRLRWLQTGDQSDYDMAKEMAEAAQKNEHADGQLKHDIEKFLVILALEEKGADVIG</sequence>
<evidence type="ECO:0000313" key="3">
    <source>
        <dbReference type="EMBL" id="KAF5310575.1"/>
    </source>
</evidence>